<protein>
    <submittedName>
        <fullName evidence="9">Nitrite reductase small subunit NirD</fullName>
    </submittedName>
</protein>
<dbReference type="AlphaFoldDB" id="A0A553DZW5"/>
<keyword evidence="4" id="KW-0560">Oxidoreductase</keyword>
<evidence type="ECO:0000256" key="1">
    <source>
        <dbReference type="ARBA" id="ARBA00022617"/>
    </source>
</evidence>
<comment type="caution">
    <text evidence="9">The sequence shown here is derived from an EMBL/GenBank/DDBJ whole genome shotgun (WGS) entry which is preliminary data.</text>
</comment>
<keyword evidence="1" id="KW-0349">Heme</keyword>
<dbReference type="InterPro" id="IPR036922">
    <property type="entry name" value="Rieske_2Fe-2S_sf"/>
</dbReference>
<dbReference type="Pfam" id="PF13806">
    <property type="entry name" value="Rieske_2"/>
    <property type="match status" value="1"/>
</dbReference>
<dbReference type="InterPro" id="IPR017941">
    <property type="entry name" value="Rieske_2Fe-2S"/>
</dbReference>
<keyword evidence="6" id="KW-0411">Iron-sulfur</keyword>
<dbReference type="Gene3D" id="2.102.10.10">
    <property type="entry name" value="Rieske [2Fe-2S] iron-sulphur domain"/>
    <property type="match status" value="1"/>
</dbReference>
<evidence type="ECO:0000256" key="2">
    <source>
        <dbReference type="ARBA" id="ARBA00022714"/>
    </source>
</evidence>
<dbReference type="PANTHER" id="PTHR43809:SF1">
    <property type="entry name" value="NITRITE REDUCTASE (NADH) LARGE SUBUNIT"/>
    <property type="match status" value="1"/>
</dbReference>
<dbReference type="SUPFAM" id="SSF50022">
    <property type="entry name" value="ISP domain"/>
    <property type="match status" value="1"/>
</dbReference>
<dbReference type="CDD" id="cd03529">
    <property type="entry name" value="Rieske_NirD"/>
    <property type="match status" value="1"/>
</dbReference>
<evidence type="ECO:0000256" key="7">
    <source>
        <dbReference type="ARBA" id="ARBA00023063"/>
    </source>
</evidence>
<dbReference type="GO" id="GO:0042128">
    <property type="term" value="P:nitrate assimilation"/>
    <property type="evidence" value="ECO:0007669"/>
    <property type="project" value="UniProtKB-KW"/>
</dbReference>
<dbReference type="GO" id="GO:0008942">
    <property type="term" value="F:nitrite reductase [NAD(P)H] activity"/>
    <property type="evidence" value="ECO:0007669"/>
    <property type="project" value="InterPro"/>
</dbReference>
<keyword evidence="7" id="KW-0534">Nitrate assimilation</keyword>
<gene>
    <name evidence="9" type="primary">nirD</name>
    <name evidence="9" type="ORF">FNW21_11315</name>
</gene>
<proteinExistence type="predicted"/>
<evidence type="ECO:0000313" key="10">
    <source>
        <dbReference type="Proteomes" id="UP000316371"/>
    </source>
</evidence>
<dbReference type="InterPro" id="IPR012748">
    <property type="entry name" value="Rieske-like_NirD"/>
</dbReference>
<dbReference type="GO" id="GO:0051537">
    <property type="term" value="F:2 iron, 2 sulfur cluster binding"/>
    <property type="evidence" value="ECO:0007669"/>
    <property type="project" value="UniProtKB-KW"/>
</dbReference>
<evidence type="ECO:0000256" key="6">
    <source>
        <dbReference type="ARBA" id="ARBA00023014"/>
    </source>
</evidence>
<evidence type="ECO:0000256" key="5">
    <source>
        <dbReference type="ARBA" id="ARBA00023004"/>
    </source>
</evidence>
<evidence type="ECO:0000259" key="8">
    <source>
        <dbReference type="PROSITE" id="PS51296"/>
    </source>
</evidence>
<keyword evidence="5" id="KW-0408">Iron</keyword>
<accession>A0A553DZW5</accession>
<reference evidence="9 10" key="1">
    <citation type="submission" date="2019-07" db="EMBL/GenBank/DDBJ databases">
        <title>Novel species of Flavobacterium.</title>
        <authorList>
            <person name="Liu Q."/>
            <person name="Xin Y.-H."/>
        </authorList>
    </citation>
    <scope>NUCLEOTIDE SEQUENCE [LARGE SCALE GENOMIC DNA]</scope>
    <source>
        <strain evidence="9 10">LB1R34</strain>
    </source>
</reference>
<dbReference type="EMBL" id="VJZT01000011">
    <property type="protein sequence ID" value="TRX38351.1"/>
    <property type="molecule type" value="Genomic_DNA"/>
</dbReference>
<dbReference type="GO" id="GO:0046872">
    <property type="term" value="F:metal ion binding"/>
    <property type="evidence" value="ECO:0007669"/>
    <property type="project" value="UniProtKB-KW"/>
</dbReference>
<keyword evidence="3" id="KW-0479">Metal-binding</keyword>
<evidence type="ECO:0000256" key="3">
    <source>
        <dbReference type="ARBA" id="ARBA00022723"/>
    </source>
</evidence>
<evidence type="ECO:0000313" key="9">
    <source>
        <dbReference type="EMBL" id="TRX38351.1"/>
    </source>
</evidence>
<name>A0A553DZW5_9FLAO</name>
<sequence>MEDILNQYGTVHLNDVKVWFKAGTTADFPSNGGGCIKYKNKQIAVIKFDRRNEWYACQNLCPHKMEMVLSRGMIGSMEDIPKIACPLHKKTFSLVDGSNLNGDDLKIATYPVKIEGNEVFVGFLD</sequence>
<dbReference type="OrthoDB" id="516687at2"/>
<feature type="domain" description="Rieske" evidence="8">
    <location>
        <begin position="20"/>
        <end position="121"/>
    </location>
</feature>
<dbReference type="Proteomes" id="UP000316371">
    <property type="component" value="Unassembled WGS sequence"/>
</dbReference>
<organism evidence="9 10">
    <name type="scientific">Flavobacterium restrictum</name>
    <dbReference type="NCBI Taxonomy" id="2594428"/>
    <lineage>
        <taxon>Bacteria</taxon>
        <taxon>Pseudomonadati</taxon>
        <taxon>Bacteroidota</taxon>
        <taxon>Flavobacteriia</taxon>
        <taxon>Flavobacteriales</taxon>
        <taxon>Flavobacteriaceae</taxon>
        <taxon>Flavobacterium</taxon>
    </lineage>
</organism>
<dbReference type="NCBIfam" id="TIGR02378">
    <property type="entry name" value="nirD_assim_sml"/>
    <property type="match status" value="1"/>
</dbReference>
<dbReference type="InterPro" id="IPR052034">
    <property type="entry name" value="NasD-like"/>
</dbReference>
<dbReference type="PROSITE" id="PS51296">
    <property type="entry name" value="RIESKE"/>
    <property type="match status" value="1"/>
</dbReference>
<keyword evidence="10" id="KW-1185">Reference proteome</keyword>
<dbReference type="RefSeq" id="WP_144256856.1">
    <property type="nucleotide sequence ID" value="NZ_VJZT01000011.1"/>
</dbReference>
<evidence type="ECO:0000256" key="4">
    <source>
        <dbReference type="ARBA" id="ARBA00023002"/>
    </source>
</evidence>
<keyword evidence="2" id="KW-0001">2Fe-2S</keyword>
<dbReference type="PANTHER" id="PTHR43809">
    <property type="entry name" value="NITRITE REDUCTASE (NADH) LARGE SUBUNIT"/>
    <property type="match status" value="1"/>
</dbReference>